<sequence length="152" mass="17020">MEVPSYTSNIQPYGSQSGTKLASGNDSVASASSQESHRSVRKTEKVNAQVSEQLKRNQEQALQAAIKQSQQRERINEQQRAVVIEKMDEFVNSINKGLAFRVDEESGRDVVTIYEASTGDIIRQIPEEEMLEVLRRLSREQSPKSGLLVIKA</sequence>
<dbReference type="NCBIfam" id="NF006465">
    <property type="entry name" value="PRK08868.1"/>
    <property type="match status" value="1"/>
</dbReference>
<dbReference type="AlphaFoldDB" id="A0A9X0UHK7"/>
<dbReference type="EMBL" id="JACRUP010000003">
    <property type="protein sequence ID" value="MBC5850895.1"/>
    <property type="molecule type" value="Genomic_DNA"/>
</dbReference>
<dbReference type="RefSeq" id="WP_187025790.1">
    <property type="nucleotide sequence ID" value="NZ_CAWQCN010000023.1"/>
</dbReference>
<evidence type="ECO:0000313" key="3">
    <source>
        <dbReference type="Proteomes" id="UP000615796"/>
    </source>
</evidence>
<feature type="compositionally biased region" description="Basic and acidic residues" evidence="1">
    <location>
        <begin position="35"/>
        <end position="45"/>
    </location>
</feature>
<accession>A0A9X0UHK7</accession>
<keyword evidence="3" id="KW-1185">Reference proteome</keyword>
<organism evidence="2 3">
    <name type="scientific">Vibrio metschnikovii</name>
    <dbReference type="NCBI Taxonomy" id="28172"/>
    <lineage>
        <taxon>Bacteria</taxon>
        <taxon>Pseudomonadati</taxon>
        <taxon>Pseudomonadota</taxon>
        <taxon>Gammaproteobacteria</taxon>
        <taxon>Vibrionales</taxon>
        <taxon>Vibrionaceae</taxon>
        <taxon>Vibrio</taxon>
    </lineage>
</organism>
<reference evidence="2" key="1">
    <citation type="submission" date="2020-08" db="EMBL/GenBank/DDBJ databases">
        <title>Genome Sequencing and Pan-Genome Analysis of Migratory bird Vibrio Strains, Inner Mongolia.</title>
        <authorList>
            <person name="Zheng L."/>
        </authorList>
    </citation>
    <scope>NUCLEOTIDE SEQUENCE</scope>
    <source>
        <strain evidence="2">M13F</strain>
    </source>
</reference>
<name>A0A9X0UHK7_VIBME</name>
<dbReference type="Proteomes" id="UP000615796">
    <property type="component" value="Unassembled WGS sequence"/>
</dbReference>
<gene>
    <name evidence="2" type="primary">flaG</name>
    <name evidence="2" type="ORF">H8Q88_07940</name>
</gene>
<keyword evidence="2" id="KW-0969">Cilium</keyword>
<feature type="compositionally biased region" description="Polar residues" evidence="1">
    <location>
        <begin position="1"/>
        <end position="34"/>
    </location>
</feature>
<proteinExistence type="predicted"/>
<keyword evidence="2" id="KW-0282">Flagellum</keyword>
<dbReference type="SUPFAM" id="SSF160214">
    <property type="entry name" value="FlaG-like"/>
    <property type="match status" value="1"/>
</dbReference>
<dbReference type="InterPro" id="IPR035924">
    <property type="entry name" value="FlaG-like_sf"/>
</dbReference>
<evidence type="ECO:0000256" key="1">
    <source>
        <dbReference type="SAM" id="MobiDB-lite"/>
    </source>
</evidence>
<dbReference type="Gene3D" id="3.30.160.170">
    <property type="entry name" value="FlaG-like"/>
    <property type="match status" value="1"/>
</dbReference>
<evidence type="ECO:0000313" key="2">
    <source>
        <dbReference type="EMBL" id="MBC5850895.1"/>
    </source>
</evidence>
<keyword evidence="2" id="KW-0966">Cell projection</keyword>
<dbReference type="PANTHER" id="PTHR37166:SF1">
    <property type="entry name" value="PROTEIN FLAG"/>
    <property type="match status" value="1"/>
</dbReference>
<feature type="region of interest" description="Disordered" evidence="1">
    <location>
        <begin position="1"/>
        <end position="54"/>
    </location>
</feature>
<dbReference type="InterPro" id="IPR005186">
    <property type="entry name" value="FlaG"/>
</dbReference>
<protein>
    <submittedName>
        <fullName evidence="2">Flagellar protein FlaG</fullName>
    </submittedName>
</protein>
<comment type="caution">
    <text evidence="2">The sequence shown here is derived from an EMBL/GenBank/DDBJ whole genome shotgun (WGS) entry which is preliminary data.</text>
</comment>
<dbReference type="Pfam" id="PF03646">
    <property type="entry name" value="FlaG"/>
    <property type="match status" value="1"/>
</dbReference>
<dbReference type="PANTHER" id="PTHR37166">
    <property type="entry name" value="PROTEIN FLAG"/>
    <property type="match status" value="1"/>
</dbReference>